<sequence length="194" mass="22033">MLSLCLSTTPFSSSSPSHSSECQRHPSSAPIPIGAHLEENGMSRSTPSSLSNSIESISSIRSSFSTRSSMEREIDRRERRRLLDLSVSKIQGANVPLRKHLLVYNAAKVLQKDLDALDEEDLYATLMEPLHSTMEVDHWAVFSEETLRKGGDKEEKMEVEEKEITPNIWQWMEKSEEQHTNQLSNHQVRRGILS</sequence>
<reference evidence="3" key="1">
    <citation type="journal article" date="2008" name="Nat. Genet.">
        <title>The Pristionchus pacificus genome provides a unique perspective on nematode lifestyle and parasitism.</title>
        <authorList>
            <person name="Dieterich C."/>
            <person name="Clifton S.W."/>
            <person name="Schuster L.N."/>
            <person name="Chinwalla A."/>
            <person name="Delehaunty K."/>
            <person name="Dinkelacker I."/>
            <person name="Fulton L."/>
            <person name="Fulton R."/>
            <person name="Godfrey J."/>
            <person name="Minx P."/>
            <person name="Mitreva M."/>
            <person name="Roeseler W."/>
            <person name="Tian H."/>
            <person name="Witte H."/>
            <person name="Yang S.P."/>
            <person name="Wilson R.K."/>
            <person name="Sommer R.J."/>
        </authorList>
    </citation>
    <scope>NUCLEOTIDE SEQUENCE [LARGE SCALE GENOMIC DNA]</scope>
    <source>
        <strain evidence="3">PS312</strain>
    </source>
</reference>
<dbReference type="Proteomes" id="UP000005239">
    <property type="component" value="Unassembled WGS sequence"/>
</dbReference>
<dbReference type="AlphaFoldDB" id="A0A2A6CT19"/>
<dbReference type="EnsemblMetazoa" id="PPA44647.1">
    <property type="protein sequence ID" value="PPA44647.1"/>
    <property type="gene ID" value="WBGene00283016"/>
</dbReference>
<evidence type="ECO:0000256" key="1">
    <source>
        <dbReference type="SAM" id="MobiDB-lite"/>
    </source>
</evidence>
<feature type="region of interest" description="Disordered" evidence="1">
    <location>
        <begin position="1"/>
        <end position="53"/>
    </location>
</feature>
<accession>A0A2A6CT19</accession>
<gene>
    <name evidence="2" type="primary">WBGene00283016</name>
</gene>
<evidence type="ECO:0000313" key="3">
    <source>
        <dbReference type="Proteomes" id="UP000005239"/>
    </source>
</evidence>
<proteinExistence type="predicted"/>
<protein>
    <submittedName>
        <fullName evidence="2">Uncharacterized protein</fullName>
    </submittedName>
</protein>
<name>A0A2A6CT19_PRIPA</name>
<accession>A0A8R1Z2S5</accession>
<evidence type="ECO:0000313" key="2">
    <source>
        <dbReference type="EnsemblMetazoa" id="PPA44647.1"/>
    </source>
</evidence>
<keyword evidence="3" id="KW-1185">Reference proteome</keyword>
<reference evidence="2" key="2">
    <citation type="submission" date="2022-06" db="UniProtKB">
        <authorList>
            <consortium name="EnsemblMetazoa"/>
        </authorList>
    </citation>
    <scope>IDENTIFICATION</scope>
    <source>
        <strain evidence="2">PS312</strain>
    </source>
</reference>
<feature type="compositionally biased region" description="Low complexity" evidence="1">
    <location>
        <begin position="1"/>
        <end position="20"/>
    </location>
</feature>
<organism evidence="2 3">
    <name type="scientific">Pristionchus pacificus</name>
    <name type="common">Parasitic nematode worm</name>
    <dbReference type="NCBI Taxonomy" id="54126"/>
    <lineage>
        <taxon>Eukaryota</taxon>
        <taxon>Metazoa</taxon>
        <taxon>Ecdysozoa</taxon>
        <taxon>Nematoda</taxon>
        <taxon>Chromadorea</taxon>
        <taxon>Rhabditida</taxon>
        <taxon>Rhabditina</taxon>
        <taxon>Diplogasteromorpha</taxon>
        <taxon>Diplogasteroidea</taxon>
        <taxon>Neodiplogasteridae</taxon>
        <taxon>Pristionchus</taxon>
    </lineage>
</organism>